<feature type="compositionally biased region" description="Basic and acidic residues" evidence="1">
    <location>
        <begin position="128"/>
        <end position="139"/>
    </location>
</feature>
<feature type="region of interest" description="Disordered" evidence="1">
    <location>
        <begin position="385"/>
        <end position="408"/>
    </location>
</feature>
<comment type="caution">
    <text evidence="2">The sequence shown here is derived from an EMBL/GenBank/DDBJ whole genome shotgun (WGS) entry which is preliminary data.</text>
</comment>
<feature type="region of interest" description="Disordered" evidence="1">
    <location>
        <begin position="120"/>
        <end position="152"/>
    </location>
</feature>
<evidence type="ECO:0000313" key="3">
    <source>
        <dbReference type="Proteomes" id="UP000518266"/>
    </source>
</evidence>
<evidence type="ECO:0000256" key="1">
    <source>
        <dbReference type="SAM" id="MobiDB-lite"/>
    </source>
</evidence>
<evidence type="ECO:0008006" key="4">
    <source>
        <dbReference type="Google" id="ProtNLM"/>
    </source>
</evidence>
<dbReference type="PANTHER" id="PTHR23313:SF0">
    <property type="entry name" value="TESTIS-EXPRESSED PROTEIN 9"/>
    <property type="match status" value="1"/>
</dbReference>
<proteinExistence type="predicted"/>
<keyword evidence="3" id="KW-1185">Reference proteome</keyword>
<dbReference type="Gene3D" id="1.10.287.1490">
    <property type="match status" value="1"/>
</dbReference>
<dbReference type="OrthoDB" id="269872at2759"/>
<dbReference type="PANTHER" id="PTHR23313">
    <property type="entry name" value="TSEC1-RELATED"/>
    <property type="match status" value="1"/>
</dbReference>
<feature type="non-terminal residue" evidence="2">
    <location>
        <position position="599"/>
    </location>
</feature>
<dbReference type="EMBL" id="JAAKFY010000027">
    <property type="protein sequence ID" value="KAF3832611.1"/>
    <property type="molecule type" value="Genomic_DNA"/>
</dbReference>
<organism evidence="2 3">
    <name type="scientific">Dissostichus mawsoni</name>
    <name type="common">Antarctic cod</name>
    <dbReference type="NCBI Taxonomy" id="36200"/>
    <lineage>
        <taxon>Eukaryota</taxon>
        <taxon>Metazoa</taxon>
        <taxon>Chordata</taxon>
        <taxon>Craniata</taxon>
        <taxon>Vertebrata</taxon>
        <taxon>Euteleostomi</taxon>
        <taxon>Actinopterygii</taxon>
        <taxon>Neopterygii</taxon>
        <taxon>Teleostei</taxon>
        <taxon>Neoteleostei</taxon>
        <taxon>Acanthomorphata</taxon>
        <taxon>Eupercaria</taxon>
        <taxon>Perciformes</taxon>
        <taxon>Notothenioidei</taxon>
        <taxon>Nototheniidae</taxon>
        <taxon>Dissostichus</taxon>
    </lineage>
</organism>
<gene>
    <name evidence="2" type="ORF">F7725_026276</name>
</gene>
<protein>
    <recommendedName>
        <fullName evidence="4">Testis expressed 9</fullName>
    </recommendedName>
</protein>
<dbReference type="AlphaFoldDB" id="A0A7J5X6L1"/>
<name>A0A7J5X6L1_DISMA</name>
<dbReference type="Proteomes" id="UP000518266">
    <property type="component" value="Unassembled WGS sequence"/>
</dbReference>
<evidence type="ECO:0000313" key="2">
    <source>
        <dbReference type="EMBL" id="KAF3832611.1"/>
    </source>
</evidence>
<reference evidence="2 3" key="1">
    <citation type="submission" date="2020-03" db="EMBL/GenBank/DDBJ databases">
        <title>Dissostichus mawsoni Genome sequencing and assembly.</title>
        <authorList>
            <person name="Park H."/>
        </authorList>
    </citation>
    <scope>NUCLEOTIDE SEQUENCE [LARGE SCALE GENOMIC DNA]</scope>
    <source>
        <strain evidence="2">DM0001</strain>
        <tissue evidence="2">Muscle</tissue>
    </source>
</reference>
<sequence length="599" mass="67088">MAVDQEASQVFHDIKLAFQHLLGPLTHQITGCKPHVFLNTAQLARALASAPCSPVSRPGMLLAPRSGGGCWSSSAITLGLGWVCTGLGWTGGVGGCSWARQHGLESSSDIARFKSRHLPKKRPSSCTKAERSKRIEVRPQVKSASGPTKNHTDDLLAKEEKYKLMNAELEAKTADLVRQAEQLMRDQNEVLSKPLSTLLLSDIEDEERSRTSKASRVDDLVAGEDSADSFLANTIRSMEEKMNDIMIHESVMDDFDTAGENVGSGVSDAQIRVLKAKLGIMQEELDQFSCEYYKKDDENAKLSARIKELEEDRVRLQKTTNIQQTQIEKHRALAEESNRKCEGVQLQVSALQKEIENLNRSQKQAAAVHSSVEVRLNRALEEGERLKTQLNKMKETSKDKSSEEHQSKEHLLAENKMLKKQKAELIVGFKKQLKLIDILKRQKFHLNVTLLMQMHFEAAKLLSFTEQEFMKALDWGNFSTSRLCSSCFMRRFWAFICSKRSSSANLAIIIFLKASSSSFSACLRISLKAICSWQLLLHLPHQPLPLEAVLVPQPGLLLPLSVRAPGLLLPVLLLVLPLRHQPLLLAVRPVTTLSQWKRH</sequence>
<accession>A0A7J5X6L1</accession>